<evidence type="ECO:0000313" key="2">
    <source>
        <dbReference type="EMBL" id="MDF4025095.1"/>
    </source>
</evidence>
<reference evidence="2 3" key="1">
    <citation type="journal article" date="2024" name="Curr. Microbiol.">
        <title>Luteibacter sahnii sp. nov., A Novel Yellow-Colored Xanthomonadin Pigment Producing Probiotic Bacterium from Healthy Rice Seed Microbiome.</title>
        <authorList>
            <person name="Jaiswal G."/>
            <person name="Rana R."/>
            <person name="Nayak P.K."/>
            <person name="Chouhan R."/>
            <person name="Gandhi S.G."/>
            <person name="Patel H.K."/>
            <person name="Patil P.B."/>
        </authorList>
    </citation>
    <scope>NUCLEOTIDE SEQUENCE [LARGE SCALE GENOMIC DNA]</scope>
    <source>
        <strain evidence="2 3">PPL201</strain>
    </source>
</reference>
<dbReference type="PANTHER" id="PTHR47129">
    <property type="entry name" value="QUINONE OXIDOREDUCTASE 2"/>
    <property type="match status" value="1"/>
</dbReference>
<comment type="caution">
    <text evidence="2">The sequence shown here is derived from an EMBL/GenBank/DDBJ whole genome shotgun (WGS) entry which is preliminary data.</text>
</comment>
<keyword evidence="3" id="KW-1185">Reference proteome</keyword>
<dbReference type="Pfam" id="PF13460">
    <property type="entry name" value="NAD_binding_10"/>
    <property type="match status" value="1"/>
</dbReference>
<dbReference type="SUPFAM" id="SSF51735">
    <property type="entry name" value="NAD(P)-binding Rossmann-fold domains"/>
    <property type="match status" value="1"/>
</dbReference>
<dbReference type="InterPro" id="IPR052718">
    <property type="entry name" value="NmrA-type_oxidoreductase"/>
</dbReference>
<protein>
    <submittedName>
        <fullName evidence="2">SDR family oxidoreductase</fullName>
    </submittedName>
</protein>
<evidence type="ECO:0000259" key="1">
    <source>
        <dbReference type="Pfam" id="PF13460"/>
    </source>
</evidence>
<proteinExistence type="predicted"/>
<evidence type="ECO:0000313" key="3">
    <source>
        <dbReference type="Proteomes" id="UP001528850"/>
    </source>
</evidence>
<dbReference type="Gene3D" id="3.90.25.10">
    <property type="entry name" value="UDP-galactose 4-epimerase, domain 1"/>
    <property type="match status" value="1"/>
</dbReference>
<gene>
    <name evidence="2" type="ORF">P3W24_08980</name>
</gene>
<dbReference type="CDD" id="cd05269">
    <property type="entry name" value="TMR_SDR_a"/>
    <property type="match status" value="1"/>
</dbReference>
<organism evidence="2 3">
    <name type="scientific">Luteibacter sahnii</name>
    <dbReference type="NCBI Taxonomy" id="3021977"/>
    <lineage>
        <taxon>Bacteria</taxon>
        <taxon>Pseudomonadati</taxon>
        <taxon>Pseudomonadota</taxon>
        <taxon>Gammaproteobacteria</taxon>
        <taxon>Lysobacterales</taxon>
        <taxon>Rhodanobacteraceae</taxon>
        <taxon>Luteibacter</taxon>
    </lineage>
</organism>
<dbReference type="Gene3D" id="3.40.50.720">
    <property type="entry name" value="NAD(P)-binding Rossmann-like Domain"/>
    <property type="match status" value="1"/>
</dbReference>
<dbReference type="EMBL" id="JARJJS010000002">
    <property type="protein sequence ID" value="MDF4025095.1"/>
    <property type="molecule type" value="Genomic_DNA"/>
</dbReference>
<dbReference type="PANTHER" id="PTHR47129:SF1">
    <property type="entry name" value="NMRA-LIKE DOMAIN-CONTAINING PROTEIN"/>
    <property type="match status" value="1"/>
</dbReference>
<dbReference type="Proteomes" id="UP001528850">
    <property type="component" value="Unassembled WGS sequence"/>
</dbReference>
<accession>A0ABT6BAE1</accession>
<dbReference type="InterPro" id="IPR016040">
    <property type="entry name" value="NAD(P)-bd_dom"/>
</dbReference>
<dbReference type="InterPro" id="IPR036291">
    <property type="entry name" value="NAD(P)-bd_dom_sf"/>
</dbReference>
<name>A0ABT6BAE1_9GAMM</name>
<feature type="domain" description="NAD(P)-binding" evidence="1">
    <location>
        <begin position="12"/>
        <end position="192"/>
    </location>
</feature>
<sequence>MSAIPKLFVTAATGQLGRGVIGALREHVPAAAIVAGVREASLDTPAVAALREQGIEVRVADYTQPATLANAFEGIDRLLLISGNDIGHRVPQHRHVIDAAKAAGVTLLAYTSILHADTSPLFLAEEHRDTEQALIASGVPYVLLRNGWYTEVFTWRLPAALASGVLAGASGEGRTSSAARADYARAAAVVLATEGHAGQVYELAGDAGFTLGELAALVRKVTGKPIVYHDMAPAAFRDASVEQGVPEPFARILSDTDAGVAQGALFDTSGTLSRLIGRPTTPYQDTIGAFLTTPSDGDGNTGHG</sequence>